<sequence>MAGITTSWSEQLVAESRSCESLDGTDSALQLCCTGLYR</sequence>
<evidence type="ECO:0000313" key="1">
    <source>
        <dbReference type="EMBL" id="JAD38548.1"/>
    </source>
</evidence>
<name>A0A0A8ZLH5_ARUDO</name>
<protein>
    <submittedName>
        <fullName evidence="1">Uncharacterized protein</fullName>
    </submittedName>
</protein>
<dbReference type="AlphaFoldDB" id="A0A0A8ZLH5"/>
<dbReference type="EMBL" id="GBRH01259347">
    <property type="protein sequence ID" value="JAD38548.1"/>
    <property type="molecule type" value="Transcribed_RNA"/>
</dbReference>
<proteinExistence type="predicted"/>
<reference evidence="1" key="2">
    <citation type="journal article" date="2015" name="Data Brief">
        <title>Shoot transcriptome of the giant reed, Arundo donax.</title>
        <authorList>
            <person name="Barrero R.A."/>
            <person name="Guerrero F.D."/>
            <person name="Moolhuijzen P."/>
            <person name="Goolsby J.A."/>
            <person name="Tidwell J."/>
            <person name="Bellgard S.E."/>
            <person name="Bellgard M.I."/>
        </authorList>
    </citation>
    <scope>NUCLEOTIDE SEQUENCE</scope>
    <source>
        <tissue evidence="1">Shoot tissue taken approximately 20 cm above the soil surface</tissue>
    </source>
</reference>
<organism evidence="1">
    <name type="scientific">Arundo donax</name>
    <name type="common">Giant reed</name>
    <name type="synonym">Donax arundinaceus</name>
    <dbReference type="NCBI Taxonomy" id="35708"/>
    <lineage>
        <taxon>Eukaryota</taxon>
        <taxon>Viridiplantae</taxon>
        <taxon>Streptophyta</taxon>
        <taxon>Embryophyta</taxon>
        <taxon>Tracheophyta</taxon>
        <taxon>Spermatophyta</taxon>
        <taxon>Magnoliopsida</taxon>
        <taxon>Liliopsida</taxon>
        <taxon>Poales</taxon>
        <taxon>Poaceae</taxon>
        <taxon>PACMAD clade</taxon>
        <taxon>Arundinoideae</taxon>
        <taxon>Arundineae</taxon>
        <taxon>Arundo</taxon>
    </lineage>
</organism>
<reference evidence="1" key="1">
    <citation type="submission" date="2014-09" db="EMBL/GenBank/DDBJ databases">
        <authorList>
            <person name="Magalhaes I.L.F."/>
            <person name="Oliveira U."/>
            <person name="Santos F.R."/>
            <person name="Vidigal T.H.D.A."/>
            <person name="Brescovit A.D."/>
            <person name="Santos A.J."/>
        </authorList>
    </citation>
    <scope>NUCLEOTIDE SEQUENCE</scope>
    <source>
        <tissue evidence="1">Shoot tissue taken approximately 20 cm above the soil surface</tissue>
    </source>
</reference>
<accession>A0A0A8ZLH5</accession>